<dbReference type="AlphaFoldDB" id="A0A545SSN1"/>
<feature type="transmembrane region" description="Helical" evidence="1">
    <location>
        <begin position="176"/>
        <end position="194"/>
    </location>
</feature>
<keyword evidence="1" id="KW-0472">Membrane</keyword>
<comment type="caution">
    <text evidence="2">The sequence shown here is derived from an EMBL/GenBank/DDBJ whole genome shotgun (WGS) entry which is preliminary data.</text>
</comment>
<proteinExistence type="predicted"/>
<organism evidence="2 3">
    <name type="scientific">Exilibacterium tricleocarpae</name>
    <dbReference type="NCBI Taxonomy" id="2591008"/>
    <lineage>
        <taxon>Bacteria</taxon>
        <taxon>Pseudomonadati</taxon>
        <taxon>Pseudomonadota</taxon>
        <taxon>Gammaproteobacteria</taxon>
        <taxon>Cellvibrionales</taxon>
        <taxon>Cellvibrionaceae</taxon>
        <taxon>Exilibacterium</taxon>
    </lineage>
</organism>
<keyword evidence="1" id="KW-0812">Transmembrane</keyword>
<accession>A0A545SSN1</accession>
<name>A0A545SSN1_9GAMM</name>
<gene>
    <name evidence="2" type="ORF">FKG94_24400</name>
</gene>
<sequence>MSPSTLEALWQQQLEDLARSHFDAARQRVDDVYGRHFAKLSVIARRHWQHRRDIPRDLANMPRSLWHLGRRLAGKDASEARPLSSKERTIMQIVVEELLAIPQLEKNILDHIQQHPSIDPTAVAQLHLLLERYTPQQAQQRLQQALARLTVSQEGGRDMFVFITLGVLGRSLSDKVAFGSALGLGATAATGIYLGQQSFLAALWTKWFGVPAWVSASGALSGFLVLLLVTPAIAPLTEFGINRIRARVLLHDMIDRVEHNVLHTKLDATSVAGHIGSYMQLLPDFLQLLRSLR</sequence>
<feature type="transmembrane region" description="Helical" evidence="1">
    <location>
        <begin position="214"/>
        <end position="237"/>
    </location>
</feature>
<dbReference type="Proteomes" id="UP000319732">
    <property type="component" value="Unassembled WGS sequence"/>
</dbReference>
<dbReference type="EMBL" id="VHSG01000032">
    <property type="protein sequence ID" value="TQV67979.1"/>
    <property type="molecule type" value="Genomic_DNA"/>
</dbReference>
<reference evidence="2 3" key="1">
    <citation type="submission" date="2019-06" db="EMBL/GenBank/DDBJ databases">
        <title>Whole genome sequence for Cellvibrionaceae sp. R142.</title>
        <authorList>
            <person name="Wang G."/>
        </authorList>
    </citation>
    <scope>NUCLEOTIDE SEQUENCE [LARGE SCALE GENOMIC DNA]</scope>
    <source>
        <strain evidence="2 3">R142</strain>
    </source>
</reference>
<evidence type="ECO:0000256" key="1">
    <source>
        <dbReference type="SAM" id="Phobius"/>
    </source>
</evidence>
<evidence type="ECO:0000313" key="3">
    <source>
        <dbReference type="Proteomes" id="UP000319732"/>
    </source>
</evidence>
<evidence type="ECO:0000313" key="2">
    <source>
        <dbReference type="EMBL" id="TQV67979.1"/>
    </source>
</evidence>
<keyword evidence="3" id="KW-1185">Reference proteome</keyword>
<keyword evidence="1" id="KW-1133">Transmembrane helix</keyword>
<protein>
    <submittedName>
        <fullName evidence="2">Uncharacterized protein</fullName>
    </submittedName>
</protein>